<evidence type="ECO:0000256" key="1">
    <source>
        <dbReference type="SAM" id="MobiDB-lite"/>
    </source>
</evidence>
<protein>
    <submittedName>
        <fullName evidence="2">Uncharacterized protein</fullName>
    </submittedName>
</protein>
<name>A0A1Q2YKH5_9ASCO</name>
<reference evidence="2 3" key="1">
    <citation type="submission" date="2016-08" db="EMBL/GenBank/DDBJ databases">
        <title>Whole genome shotgun sequence of Pichia membranifaciens KS47-1.</title>
        <authorList>
            <person name="Konishi M."/>
            <person name="Ishida M."/>
            <person name="Arakawa T."/>
            <person name="Kato Y."/>
            <person name="Horiuchi J."/>
        </authorList>
    </citation>
    <scope>NUCLEOTIDE SEQUENCE [LARGE SCALE GENOMIC DNA]</scope>
    <source>
        <strain evidence="2 3">KS47-1</strain>
    </source>
</reference>
<evidence type="ECO:0000313" key="3">
    <source>
        <dbReference type="Proteomes" id="UP000186136"/>
    </source>
</evidence>
<feature type="compositionally biased region" description="Basic and acidic residues" evidence="1">
    <location>
        <begin position="45"/>
        <end position="64"/>
    </location>
</feature>
<dbReference type="Proteomes" id="UP000186136">
    <property type="component" value="Unassembled WGS sequence"/>
</dbReference>
<gene>
    <name evidence="2" type="ORF">PMKS-003553</name>
</gene>
<organism evidence="2 3">
    <name type="scientific">Pichia membranifaciens</name>
    <dbReference type="NCBI Taxonomy" id="4926"/>
    <lineage>
        <taxon>Eukaryota</taxon>
        <taxon>Fungi</taxon>
        <taxon>Dikarya</taxon>
        <taxon>Ascomycota</taxon>
        <taxon>Saccharomycotina</taxon>
        <taxon>Pichiomycetes</taxon>
        <taxon>Pichiales</taxon>
        <taxon>Pichiaceae</taxon>
        <taxon>Pichia</taxon>
    </lineage>
</organism>
<proteinExistence type="predicted"/>
<sequence length="179" mass="18517">MIGPDKRNGLGPGPNKAENSTDTCGHEDGPWGGYLGVGALLGNVERDVKSGHGPDDSKEGHQHTDSVWPVGEVVDSPCLSVVVELRETEVCSVVACQDDDPGDEQEDHVQDGGAGVDACDPSCWTRGDASTGEGDGDGEQVGVPSFVFVSWVGHGFQGQNDACAGPADGRTTCQLNKVV</sequence>
<comment type="caution">
    <text evidence="2">The sequence shown here is derived from an EMBL/GenBank/DDBJ whole genome shotgun (WGS) entry which is preliminary data.</text>
</comment>
<keyword evidence="3" id="KW-1185">Reference proteome</keyword>
<dbReference type="EMBL" id="BDGI01000157">
    <property type="protein sequence ID" value="GAV30047.1"/>
    <property type="molecule type" value="Genomic_DNA"/>
</dbReference>
<feature type="region of interest" description="Disordered" evidence="1">
    <location>
        <begin position="1"/>
        <end position="30"/>
    </location>
</feature>
<dbReference type="AlphaFoldDB" id="A0A1Q2YKH5"/>
<accession>A0A1Q2YKH5</accession>
<feature type="region of interest" description="Disordered" evidence="1">
    <location>
        <begin position="45"/>
        <end position="68"/>
    </location>
</feature>
<evidence type="ECO:0000313" key="2">
    <source>
        <dbReference type="EMBL" id="GAV30047.1"/>
    </source>
</evidence>